<comment type="subcellular location">
    <subcellularLocation>
        <location evidence="2">Membrane</location>
    </subcellularLocation>
</comment>
<dbReference type="InterPro" id="IPR036890">
    <property type="entry name" value="HATPase_C_sf"/>
</dbReference>
<dbReference type="InterPro" id="IPR003661">
    <property type="entry name" value="HisK_dim/P_dom"/>
</dbReference>
<dbReference type="Pfam" id="PF00512">
    <property type="entry name" value="HisKA"/>
    <property type="match status" value="1"/>
</dbReference>
<feature type="domain" description="HAMP" evidence="9">
    <location>
        <begin position="282"/>
        <end position="335"/>
    </location>
</feature>
<dbReference type="InterPro" id="IPR013655">
    <property type="entry name" value="PAS_fold_3"/>
</dbReference>
<comment type="caution">
    <text evidence="10">The sequence shown here is derived from an EMBL/GenBank/DDBJ whole genome shotgun (WGS) entry which is preliminary data.</text>
</comment>
<dbReference type="InterPro" id="IPR003594">
    <property type="entry name" value="HATPase_dom"/>
</dbReference>
<dbReference type="CDD" id="cd00082">
    <property type="entry name" value="HisKA"/>
    <property type="match status" value="1"/>
</dbReference>
<dbReference type="Gene3D" id="3.30.450.20">
    <property type="entry name" value="PAS domain"/>
    <property type="match status" value="1"/>
</dbReference>
<dbReference type="GO" id="GO:0016020">
    <property type="term" value="C:membrane"/>
    <property type="evidence" value="ECO:0007669"/>
    <property type="project" value="UniProtKB-SubCell"/>
</dbReference>
<feature type="domain" description="PAC" evidence="8">
    <location>
        <begin position="418"/>
        <end position="470"/>
    </location>
</feature>
<evidence type="ECO:0000313" key="10">
    <source>
        <dbReference type="EMBL" id="NFV80574.1"/>
    </source>
</evidence>
<dbReference type="InterPro" id="IPR052162">
    <property type="entry name" value="Sensor_kinase/Photoreceptor"/>
</dbReference>
<dbReference type="SUPFAM" id="SSF55785">
    <property type="entry name" value="PYP-like sensor domain (PAS domain)"/>
    <property type="match status" value="1"/>
</dbReference>
<dbReference type="InterPro" id="IPR005467">
    <property type="entry name" value="His_kinase_dom"/>
</dbReference>
<evidence type="ECO:0000256" key="2">
    <source>
        <dbReference type="ARBA" id="ARBA00004370"/>
    </source>
</evidence>
<dbReference type="InterPro" id="IPR004358">
    <property type="entry name" value="Sig_transdc_His_kin-like_C"/>
</dbReference>
<dbReference type="SUPFAM" id="SSF55874">
    <property type="entry name" value="ATPase domain of HSP90 chaperone/DNA topoisomerase II/histidine kinase"/>
    <property type="match status" value="1"/>
</dbReference>
<dbReference type="PROSITE" id="PS50109">
    <property type="entry name" value="HIS_KIN"/>
    <property type="match status" value="1"/>
</dbReference>
<dbReference type="EC" id="2.7.13.3" evidence="3"/>
<reference evidence="10 11" key="1">
    <citation type="submission" date="2020-02" db="EMBL/GenBank/DDBJ databases">
        <authorList>
            <person name="Dziuba M."/>
            <person name="Kuznetsov B."/>
            <person name="Mardanov A."/>
            <person name="Ravin N."/>
            <person name="Grouzdev D."/>
        </authorList>
    </citation>
    <scope>NUCLEOTIDE SEQUENCE [LARGE SCALE GENOMIC DNA]</scope>
    <source>
        <strain evidence="10 11">SpK</strain>
    </source>
</reference>
<dbReference type="EMBL" id="JAAIYP010000037">
    <property type="protein sequence ID" value="NFV80574.1"/>
    <property type="molecule type" value="Genomic_DNA"/>
</dbReference>
<dbReference type="Gene3D" id="6.10.340.10">
    <property type="match status" value="1"/>
</dbReference>
<dbReference type="PANTHER" id="PTHR43304">
    <property type="entry name" value="PHYTOCHROME-LIKE PROTEIN CPH1"/>
    <property type="match status" value="1"/>
</dbReference>
<dbReference type="InterPro" id="IPR001610">
    <property type="entry name" value="PAC"/>
</dbReference>
<accession>A0A7C9UZR4</accession>
<dbReference type="GO" id="GO:0000155">
    <property type="term" value="F:phosphorelay sensor kinase activity"/>
    <property type="evidence" value="ECO:0007669"/>
    <property type="project" value="InterPro"/>
</dbReference>
<evidence type="ECO:0000256" key="6">
    <source>
        <dbReference type="ARBA" id="ARBA00022777"/>
    </source>
</evidence>
<dbReference type="RefSeq" id="WP_163679045.1">
    <property type="nucleotide sequence ID" value="NZ_JAAIYP010000037.1"/>
</dbReference>
<keyword evidence="5" id="KW-0808">Transferase</keyword>
<dbReference type="CDD" id="cd06225">
    <property type="entry name" value="HAMP"/>
    <property type="match status" value="1"/>
</dbReference>
<dbReference type="SMART" id="SM00388">
    <property type="entry name" value="HisKA"/>
    <property type="match status" value="1"/>
</dbReference>
<feature type="domain" description="Histidine kinase" evidence="7">
    <location>
        <begin position="488"/>
        <end position="702"/>
    </location>
</feature>
<dbReference type="Proteomes" id="UP000480684">
    <property type="component" value="Unassembled WGS sequence"/>
</dbReference>
<dbReference type="PANTHER" id="PTHR43304:SF1">
    <property type="entry name" value="PAC DOMAIN-CONTAINING PROTEIN"/>
    <property type="match status" value="1"/>
</dbReference>
<dbReference type="Gene3D" id="3.30.565.10">
    <property type="entry name" value="Histidine kinase-like ATPase, C-terminal domain"/>
    <property type="match status" value="1"/>
</dbReference>
<dbReference type="SUPFAM" id="SSF47384">
    <property type="entry name" value="Homodimeric domain of signal transducing histidine kinase"/>
    <property type="match status" value="1"/>
</dbReference>
<proteinExistence type="predicted"/>
<evidence type="ECO:0000256" key="3">
    <source>
        <dbReference type="ARBA" id="ARBA00012438"/>
    </source>
</evidence>
<gene>
    <name evidence="10" type="ORF">G4223_10680</name>
</gene>
<dbReference type="InterPro" id="IPR000700">
    <property type="entry name" value="PAS-assoc_C"/>
</dbReference>
<keyword evidence="4" id="KW-0597">Phosphoprotein</keyword>
<dbReference type="PROSITE" id="PS50885">
    <property type="entry name" value="HAMP"/>
    <property type="match status" value="1"/>
</dbReference>
<dbReference type="SMART" id="SM00387">
    <property type="entry name" value="HATPase_c"/>
    <property type="match status" value="1"/>
</dbReference>
<name>A0A7C9UZR4_9PROT</name>
<dbReference type="Gene3D" id="1.10.287.130">
    <property type="match status" value="1"/>
</dbReference>
<protein>
    <recommendedName>
        <fullName evidence="3">histidine kinase</fullName>
        <ecNumber evidence="3">2.7.13.3</ecNumber>
    </recommendedName>
</protein>
<evidence type="ECO:0000313" key="11">
    <source>
        <dbReference type="Proteomes" id="UP000480684"/>
    </source>
</evidence>
<dbReference type="SMART" id="SM00086">
    <property type="entry name" value="PAC"/>
    <property type="match status" value="1"/>
</dbReference>
<dbReference type="InterPro" id="IPR035965">
    <property type="entry name" value="PAS-like_dom_sf"/>
</dbReference>
<evidence type="ECO:0000256" key="5">
    <source>
        <dbReference type="ARBA" id="ARBA00022679"/>
    </source>
</evidence>
<organism evidence="10 11">
    <name type="scientific">Magnetospirillum aberrantis SpK</name>
    <dbReference type="NCBI Taxonomy" id="908842"/>
    <lineage>
        <taxon>Bacteria</taxon>
        <taxon>Pseudomonadati</taxon>
        <taxon>Pseudomonadota</taxon>
        <taxon>Alphaproteobacteria</taxon>
        <taxon>Rhodospirillales</taxon>
        <taxon>Rhodospirillaceae</taxon>
        <taxon>Magnetospirillum</taxon>
    </lineage>
</organism>
<dbReference type="InterPro" id="IPR003660">
    <property type="entry name" value="HAMP_dom"/>
</dbReference>
<dbReference type="Pfam" id="PF02518">
    <property type="entry name" value="HATPase_c"/>
    <property type="match status" value="1"/>
</dbReference>
<dbReference type="PRINTS" id="PR00344">
    <property type="entry name" value="BCTRLSENSOR"/>
</dbReference>
<comment type="catalytic activity">
    <reaction evidence="1">
        <text>ATP + protein L-histidine = ADP + protein N-phospho-L-histidine.</text>
        <dbReference type="EC" id="2.7.13.3"/>
    </reaction>
</comment>
<dbReference type="AlphaFoldDB" id="A0A7C9UZR4"/>
<dbReference type="PROSITE" id="PS50113">
    <property type="entry name" value="PAC"/>
    <property type="match status" value="1"/>
</dbReference>
<evidence type="ECO:0000259" key="7">
    <source>
        <dbReference type="PROSITE" id="PS50109"/>
    </source>
</evidence>
<dbReference type="InterPro" id="IPR036097">
    <property type="entry name" value="HisK_dim/P_sf"/>
</dbReference>
<evidence type="ECO:0000256" key="4">
    <source>
        <dbReference type="ARBA" id="ARBA00022553"/>
    </source>
</evidence>
<sequence>MIPRLGSRLSTRVAVSASALAVFFVLLMGGGAWLVTAQLIRGQVSELLSTEATLRAEKVSDLIDGISATFHALAGNSAIANALVDSVGRETYLRPLLADVAEVHGMRTALAVTDFIGRPLVGGLGGSDMEPDPWVAAAVASGRVRATVTVGGDGPELRVAEPVIYANTGTAEGALVWRVTLDELARRAAQQAGVVSGELRVEADGRSYVARLDKGLDDAQAPMIAEAAVPLAPQLSVVRLFVRVGAQPQTLDVPLRRLTTTFLAIGAASTLLVVLFAAVLGRRLTYALSGLAEAATSFAFGKGDRAAFVIDGDDEIARLGAAFSGMVERLDAAYQDLERRSQTLLSNAERVARIGSATWESATGRQVWSDQFHALLGTVPGEEDPSRAAFFRRVHYDDRERLAAALDAALSRQGDGHVVEDIRLMRPDGQERVGQFRAEVAYGDDGLPTRVDVTIQDITDRKRLEEKLDALVVELSRSNEELEQFAYVASHDLRQPLRTVRSYVSLIEESLDDKLDVETREFMDFIRDGVRRMDALITDLLAYSRVGRASTDQPVDTSRAADLALMDLQTEIDEAGAHVVLPAKMPVVLGDAGEMTRLFQNLVGNAVKYRSPERRPEVVVTLGDWGDYWQFTVADNGIGVPPEHAERVFGIFQRLHARDEYEGTGIGLAICRKVVERQGGRIWVEPGAPTGTIFHFTWPKMRRLPEPAGA</sequence>
<evidence type="ECO:0000256" key="1">
    <source>
        <dbReference type="ARBA" id="ARBA00000085"/>
    </source>
</evidence>
<dbReference type="Gene3D" id="2.10.70.100">
    <property type="match status" value="1"/>
</dbReference>
<keyword evidence="11" id="KW-1185">Reference proteome</keyword>
<evidence type="ECO:0000259" key="8">
    <source>
        <dbReference type="PROSITE" id="PS50113"/>
    </source>
</evidence>
<dbReference type="Pfam" id="PF08447">
    <property type="entry name" value="PAS_3"/>
    <property type="match status" value="1"/>
</dbReference>
<keyword evidence="6" id="KW-0418">Kinase</keyword>
<evidence type="ECO:0000259" key="9">
    <source>
        <dbReference type="PROSITE" id="PS50885"/>
    </source>
</evidence>